<gene>
    <name evidence="5" type="ORF">SELO1098_LOCUS2964</name>
</gene>
<dbReference type="Pfam" id="PF02225">
    <property type="entry name" value="PA"/>
    <property type="match status" value="2"/>
</dbReference>
<dbReference type="InterPro" id="IPR036034">
    <property type="entry name" value="PDZ_sf"/>
</dbReference>
<dbReference type="InterPro" id="IPR046450">
    <property type="entry name" value="PA_dom_sf"/>
</dbReference>
<keyword evidence="1" id="KW-0732">Signal</keyword>
<evidence type="ECO:0000259" key="4">
    <source>
        <dbReference type="PROSITE" id="PS50106"/>
    </source>
</evidence>
<dbReference type="PANTHER" id="PTHR22702:SF1">
    <property type="entry name" value="PROTEASE-ASSOCIATED DOMAIN-CONTAINING PROTEIN 1"/>
    <property type="match status" value="1"/>
</dbReference>
<dbReference type="EMBL" id="HBIC01005607">
    <property type="protein sequence ID" value="CAE0274137.1"/>
    <property type="molecule type" value="Transcribed_RNA"/>
</dbReference>
<feature type="domain" description="PDZ" evidence="4">
    <location>
        <begin position="262"/>
        <end position="302"/>
    </location>
</feature>
<organism evidence="5">
    <name type="scientific">Spumella elongata</name>
    <dbReference type="NCBI Taxonomy" id="89044"/>
    <lineage>
        <taxon>Eukaryota</taxon>
        <taxon>Sar</taxon>
        <taxon>Stramenopiles</taxon>
        <taxon>Ochrophyta</taxon>
        <taxon>Chrysophyceae</taxon>
        <taxon>Chromulinales</taxon>
        <taxon>Chromulinaceae</taxon>
        <taxon>Spumella</taxon>
    </lineage>
</organism>
<feature type="region of interest" description="Disordered" evidence="3">
    <location>
        <begin position="641"/>
        <end position="664"/>
    </location>
</feature>
<feature type="compositionally biased region" description="Basic and acidic residues" evidence="3">
    <location>
        <begin position="1"/>
        <end position="17"/>
    </location>
</feature>
<dbReference type="Gene3D" id="3.50.30.30">
    <property type="match status" value="2"/>
</dbReference>
<accession>A0A7S3GR90</accession>
<dbReference type="Gene3D" id="2.30.42.10">
    <property type="match status" value="1"/>
</dbReference>
<feature type="compositionally biased region" description="Polar residues" evidence="3">
    <location>
        <begin position="641"/>
        <end position="652"/>
    </location>
</feature>
<dbReference type="AlphaFoldDB" id="A0A7S3GR90"/>
<dbReference type="InterPro" id="IPR003137">
    <property type="entry name" value="PA_domain"/>
</dbReference>
<dbReference type="InterPro" id="IPR001478">
    <property type="entry name" value="PDZ"/>
</dbReference>
<evidence type="ECO:0000256" key="2">
    <source>
        <dbReference type="ARBA" id="ARBA00023180"/>
    </source>
</evidence>
<evidence type="ECO:0000313" key="5">
    <source>
        <dbReference type="EMBL" id="CAE0274137.1"/>
    </source>
</evidence>
<evidence type="ECO:0000256" key="3">
    <source>
        <dbReference type="SAM" id="MobiDB-lite"/>
    </source>
</evidence>
<feature type="compositionally biased region" description="Polar residues" evidence="3">
    <location>
        <begin position="87"/>
        <end position="98"/>
    </location>
</feature>
<name>A0A7S3GR90_9STRA</name>
<proteinExistence type="predicted"/>
<sequence>MQEKVQREKDEREKVDAAVKPATVHTPIKLSFGAKKPTSAEPVVESAQPSHADSVDKSGSSSDGSRSSDGGAPTAQPSFAAMPTAHLQAQNAAAGNSCSPSSTPTSPTAVETQARDTNVDPPRADSQQQASQGQQQQQGQSQGQGGGETETGREADDGANGAVPNKPRLKKRRVKNKDDGGEEGNSAAGGSGGAPRRVVTGSGDVMDQQREKSLTMDDLYGEGKAYPDPYNAGKLPNNLVHERYRKRYNRESFIYSVRFRVGPFGITFDNKISNGTFVQNLVKGEQAEQSDIKEGDQLIAVDAFNTSDIPAKVTQRMMGTLSWPRVLVFQTKISGPDPREKELKERRRTFNMTIVYPPSLVGEYQFRLSEWAPQLAPLLTVPTHPLLKDLPVFTSPDPCKVPQFCPIYRIRSAQDQFGCGMANEETLRLPWEIDQMVERKGVVEEQVERDSQMLAMLLQEAASRDIYVEPRSLAVAKRGVCTFVQKAMALQNGGANLALIVNNVNEMTDMPAGKEKTDQLSMPIGLSTENDAILTHLAASNFNEIWAIVSESGIPAPPPEVVATPVTPVAAAPAGKIGRGGKNTRAAANAAKSKLTPVAPVTPAAPTEIVFESGGMTPACMRVQNLFEDIIDKFPHTVPPLSSKQVLTSKPPDSSKTRGLTEEGGRLALSGQNGWAFFDYHLAMFGPQEVPLGPFRLQMAMPPFGCDPGAYTVRIQGAVVAILRGGGCSFGIKVINAQKLGAKAVIIVNTDDMKTMRLMALPDEVPLIQIPCIMVSRRIQFYLEEQLRPYFPIDQHMVSIQPTGLFGDYEKRNQLVLPERLKLH</sequence>
<feature type="region of interest" description="Disordered" evidence="3">
    <location>
        <begin position="1"/>
        <end position="210"/>
    </location>
</feature>
<feature type="compositionally biased region" description="Low complexity" evidence="3">
    <location>
        <begin position="57"/>
        <end position="71"/>
    </location>
</feature>
<evidence type="ECO:0000256" key="1">
    <source>
        <dbReference type="ARBA" id="ARBA00022729"/>
    </source>
</evidence>
<feature type="compositionally biased region" description="Basic and acidic residues" evidence="3">
    <location>
        <begin position="653"/>
        <end position="664"/>
    </location>
</feature>
<feature type="compositionally biased region" description="Low complexity" evidence="3">
    <location>
        <begin position="99"/>
        <end position="108"/>
    </location>
</feature>
<feature type="compositionally biased region" description="Low complexity" evidence="3">
    <location>
        <begin position="126"/>
        <end position="141"/>
    </location>
</feature>
<dbReference type="PANTHER" id="PTHR22702">
    <property type="entry name" value="PROTEASE-ASSOCIATED DOMAIN-CONTAINING PROTEIN"/>
    <property type="match status" value="1"/>
</dbReference>
<dbReference type="SUPFAM" id="SSF50156">
    <property type="entry name" value="PDZ domain-like"/>
    <property type="match status" value="1"/>
</dbReference>
<dbReference type="PROSITE" id="PS50106">
    <property type="entry name" value="PDZ"/>
    <property type="match status" value="1"/>
</dbReference>
<dbReference type="SUPFAM" id="SSF52025">
    <property type="entry name" value="PA domain"/>
    <property type="match status" value="1"/>
</dbReference>
<reference evidence="5" key="1">
    <citation type="submission" date="2021-01" db="EMBL/GenBank/DDBJ databases">
        <authorList>
            <person name="Corre E."/>
            <person name="Pelletier E."/>
            <person name="Niang G."/>
            <person name="Scheremetjew M."/>
            <person name="Finn R."/>
            <person name="Kale V."/>
            <person name="Holt S."/>
            <person name="Cochrane G."/>
            <person name="Meng A."/>
            <person name="Brown T."/>
            <person name="Cohen L."/>
        </authorList>
    </citation>
    <scope>NUCLEOTIDE SEQUENCE</scope>
    <source>
        <strain evidence="5">CCAP 955/1</strain>
    </source>
</reference>
<protein>
    <recommendedName>
        <fullName evidence="4">PDZ domain-containing protein</fullName>
    </recommendedName>
</protein>
<keyword evidence="2" id="KW-0325">Glycoprotein</keyword>